<evidence type="ECO:0000313" key="10">
    <source>
        <dbReference type="EMBL" id="KAK9861670.1"/>
    </source>
</evidence>
<evidence type="ECO:0000313" key="11">
    <source>
        <dbReference type="Proteomes" id="UP001485043"/>
    </source>
</evidence>
<comment type="pathway">
    <text evidence="3">Protein modification; eIF5A hypusination.</text>
</comment>
<evidence type="ECO:0000256" key="5">
    <source>
        <dbReference type="ARBA" id="ARBA00012683"/>
    </source>
</evidence>
<name>A0AAW1SWN2_9CHLO</name>
<organism evidence="10 11">
    <name type="scientific">Apatococcus fuscideae</name>
    <dbReference type="NCBI Taxonomy" id="2026836"/>
    <lineage>
        <taxon>Eukaryota</taxon>
        <taxon>Viridiplantae</taxon>
        <taxon>Chlorophyta</taxon>
        <taxon>core chlorophytes</taxon>
        <taxon>Trebouxiophyceae</taxon>
        <taxon>Chlorellales</taxon>
        <taxon>Chlorellaceae</taxon>
        <taxon>Apatococcus</taxon>
    </lineage>
</organism>
<keyword evidence="11" id="KW-1185">Reference proteome</keyword>
<gene>
    <name evidence="10" type="ORF">WJX84_004529</name>
</gene>
<dbReference type="SUPFAM" id="SSF52467">
    <property type="entry name" value="DHS-like NAD/FAD-binding domain"/>
    <property type="match status" value="1"/>
</dbReference>
<dbReference type="AlphaFoldDB" id="A0AAW1SWN2"/>
<dbReference type="PANTHER" id="PTHR11703">
    <property type="entry name" value="DEOXYHYPUSINE SYNTHASE"/>
    <property type="match status" value="1"/>
</dbReference>
<comment type="similarity">
    <text evidence="4">Belongs to the deoxyhypusine synthase family.</text>
</comment>
<evidence type="ECO:0000256" key="6">
    <source>
        <dbReference type="ARBA" id="ARBA00022679"/>
    </source>
</evidence>
<keyword evidence="8" id="KW-0386">Hypusine biosynthesis</keyword>
<comment type="caution">
    <text evidence="10">The sequence shown here is derived from an EMBL/GenBank/DDBJ whole genome shotgun (WGS) entry which is preliminary data.</text>
</comment>
<evidence type="ECO:0000256" key="3">
    <source>
        <dbReference type="ARBA" id="ARBA00005041"/>
    </source>
</evidence>
<keyword evidence="7" id="KW-0520">NAD</keyword>
<feature type="region of interest" description="Disordered" evidence="9">
    <location>
        <begin position="1"/>
        <end position="26"/>
    </location>
</feature>
<dbReference type="Proteomes" id="UP001485043">
    <property type="component" value="Unassembled WGS sequence"/>
</dbReference>
<reference evidence="10 11" key="1">
    <citation type="journal article" date="2024" name="Nat. Commun.">
        <title>Phylogenomics reveals the evolutionary origins of lichenization in chlorophyte algae.</title>
        <authorList>
            <person name="Puginier C."/>
            <person name="Libourel C."/>
            <person name="Otte J."/>
            <person name="Skaloud P."/>
            <person name="Haon M."/>
            <person name="Grisel S."/>
            <person name="Petersen M."/>
            <person name="Berrin J.G."/>
            <person name="Delaux P.M."/>
            <person name="Dal Grande F."/>
            <person name="Keller J."/>
        </authorList>
    </citation>
    <scope>NUCLEOTIDE SEQUENCE [LARGE SCALE GENOMIC DNA]</scope>
    <source>
        <strain evidence="10 11">SAG 2523</strain>
    </source>
</reference>
<dbReference type="GO" id="GO:0034038">
    <property type="term" value="F:deoxyhypusine synthase activity"/>
    <property type="evidence" value="ECO:0007669"/>
    <property type="project" value="UniProtKB-EC"/>
</dbReference>
<evidence type="ECO:0000256" key="4">
    <source>
        <dbReference type="ARBA" id="ARBA00009892"/>
    </source>
</evidence>
<evidence type="ECO:0000256" key="1">
    <source>
        <dbReference type="ARBA" id="ARBA00000952"/>
    </source>
</evidence>
<dbReference type="Pfam" id="PF01916">
    <property type="entry name" value="DS"/>
    <property type="match status" value="1"/>
</dbReference>
<evidence type="ECO:0000256" key="7">
    <source>
        <dbReference type="ARBA" id="ARBA00023027"/>
    </source>
</evidence>
<proteinExistence type="inferred from homology"/>
<sequence>MAESASSGVPAAAREAVLTESQAAPPDLPTIQGWDFNRGNDLDGIMGAMLHTGFQATSLGQAVNEVNRMLDWRLSQEPVRPDEDHLDAAVRSNTRCKIFLAYTSNLISAGVREHIRYLVEHRLVDVLVTTAGGVEEDLIKCLGSTHLGDFHMAGAQLRKQGWNRIGNMLVPNSNYCAFEDWVMPILDQLLEEQQQQGTCWTPSKVVARLGKEINNKSSVCYWAARNSIPIFCPALTDGSLGDMLYFHSYKSPGLVIDVVGDIRAINDEAIKASPCKTGVIVLGGGVAKHHVCNANLMRNGADFAVYISTAQEFDGSDSGARPDEAVSWGKIKADAHPVKVFGDVSILFPLLVSQTFAKKVKQENC</sequence>
<comment type="cofactor">
    <cofactor evidence="2">
        <name>NAD(+)</name>
        <dbReference type="ChEBI" id="CHEBI:57540"/>
    </cofactor>
</comment>
<dbReference type="InterPro" id="IPR002773">
    <property type="entry name" value="Deoxyhypusine_synthase"/>
</dbReference>
<dbReference type="Gene3D" id="3.40.910.10">
    <property type="entry name" value="Deoxyhypusine synthase"/>
    <property type="match status" value="1"/>
</dbReference>
<evidence type="ECO:0000256" key="9">
    <source>
        <dbReference type="SAM" id="MobiDB-lite"/>
    </source>
</evidence>
<dbReference type="EC" id="2.5.1.46" evidence="5"/>
<dbReference type="FunFam" id="3.40.910.10:FF:000001">
    <property type="entry name" value="Probable deoxyhypusine synthase"/>
    <property type="match status" value="1"/>
</dbReference>
<evidence type="ECO:0000256" key="8">
    <source>
        <dbReference type="ARBA" id="ARBA00023256"/>
    </source>
</evidence>
<protein>
    <recommendedName>
        <fullName evidence="5">deoxyhypusine synthase</fullName>
        <ecNumber evidence="5">2.5.1.46</ecNumber>
    </recommendedName>
</protein>
<dbReference type="InterPro" id="IPR029035">
    <property type="entry name" value="DHS-like_NAD/FAD-binding_dom"/>
</dbReference>
<dbReference type="PANTHER" id="PTHR11703:SF0">
    <property type="entry name" value="DEOXYHYPUSINE SYNTHASE"/>
    <property type="match status" value="1"/>
</dbReference>
<evidence type="ECO:0000256" key="2">
    <source>
        <dbReference type="ARBA" id="ARBA00001911"/>
    </source>
</evidence>
<comment type="catalytic activity">
    <reaction evidence="1">
        <text>[eIF5A protein]-L-lysine + spermidine = [eIF5A protein]-deoxyhypusine + propane-1,3-diamine</text>
        <dbReference type="Rhea" id="RHEA:33299"/>
        <dbReference type="Rhea" id="RHEA-COMP:10143"/>
        <dbReference type="Rhea" id="RHEA-COMP:10144"/>
        <dbReference type="ChEBI" id="CHEBI:29969"/>
        <dbReference type="ChEBI" id="CHEBI:57484"/>
        <dbReference type="ChEBI" id="CHEBI:57834"/>
        <dbReference type="ChEBI" id="CHEBI:82657"/>
        <dbReference type="EC" id="2.5.1.46"/>
    </reaction>
</comment>
<keyword evidence="6" id="KW-0808">Transferase</keyword>
<dbReference type="NCBIfam" id="TIGR00321">
    <property type="entry name" value="dhys"/>
    <property type="match status" value="1"/>
</dbReference>
<dbReference type="EMBL" id="JALJOV010000718">
    <property type="protein sequence ID" value="KAK9861670.1"/>
    <property type="molecule type" value="Genomic_DNA"/>
</dbReference>
<accession>A0AAW1SWN2</accession>
<dbReference type="GO" id="GO:0005737">
    <property type="term" value="C:cytoplasm"/>
    <property type="evidence" value="ECO:0007669"/>
    <property type="project" value="TreeGrafter"/>
</dbReference>
<dbReference type="InterPro" id="IPR036982">
    <property type="entry name" value="Deoxyhypusine_synthase_sf"/>
</dbReference>